<keyword evidence="1" id="KW-0479">Metal-binding</keyword>
<dbReference type="SUPFAM" id="SSF57850">
    <property type="entry name" value="RING/U-box"/>
    <property type="match status" value="1"/>
</dbReference>
<dbReference type="SMART" id="SM00184">
    <property type="entry name" value="RING"/>
    <property type="match status" value="1"/>
</dbReference>
<reference evidence="7" key="1">
    <citation type="submission" date="2014-07" db="EMBL/GenBank/DDBJ databases">
        <authorList>
            <person name="Martin A.A"/>
            <person name="De Silva N."/>
        </authorList>
    </citation>
    <scope>NUCLEOTIDE SEQUENCE</scope>
</reference>
<dbReference type="GO" id="GO:0008270">
    <property type="term" value="F:zinc ion binding"/>
    <property type="evidence" value="ECO:0007669"/>
    <property type="project" value="UniProtKB-KW"/>
</dbReference>
<keyword evidence="7" id="KW-1185">Reference proteome</keyword>
<dbReference type="WBParaSite" id="SVE_0492000.1">
    <property type="protein sequence ID" value="SVE_0492000.1"/>
    <property type="gene ID" value="SVE_0492000"/>
</dbReference>
<keyword evidence="2 4" id="KW-0863">Zinc-finger</keyword>
<protein>
    <submittedName>
        <fullName evidence="8">RING-type domain-containing protein</fullName>
    </submittedName>
</protein>
<dbReference type="PANTHER" id="PTHR25462">
    <property type="entry name" value="BONUS, ISOFORM C-RELATED"/>
    <property type="match status" value="1"/>
</dbReference>
<keyword evidence="5" id="KW-0472">Membrane</keyword>
<dbReference type="STRING" id="75913.A0A0K0F7X3"/>
<dbReference type="InterPro" id="IPR047153">
    <property type="entry name" value="TRIM45/56/19-like"/>
</dbReference>
<dbReference type="Gene3D" id="3.30.40.10">
    <property type="entry name" value="Zinc/RING finger domain, C3HC4 (zinc finger)"/>
    <property type="match status" value="1"/>
</dbReference>
<dbReference type="InterPro" id="IPR027370">
    <property type="entry name" value="Znf-RING_euk"/>
</dbReference>
<dbReference type="Proteomes" id="UP000035680">
    <property type="component" value="Unassembled WGS sequence"/>
</dbReference>
<dbReference type="PANTHER" id="PTHR25462:SF296">
    <property type="entry name" value="MEIOTIC P26, ISOFORM F"/>
    <property type="match status" value="1"/>
</dbReference>
<dbReference type="InterPro" id="IPR001841">
    <property type="entry name" value="Znf_RING"/>
</dbReference>
<feature type="domain" description="RING-type" evidence="6">
    <location>
        <begin position="383"/>
        <end position="430"/>
    </location>
</feature>
<sequence>MNSVTQTDYLVPYRGGYNSLNNIAFSNDGNFGYFYDNVSSNIIRLNLNDGEREIMKFFDKDYYNRKWINKSLFVITLEIIPHLVILFYNSAKKFYQFVMFSVSNNNTTLFKLREVKINLNEDLKHFNYHDIHYSAGHGNDDTLIEVIFYKKNELEFVFYQLDCKSFILKKGIGELVGKSKRKKSNISEEDLRIWEHPFVKNDYIIFISNNKDKCMAKYTKSMSSEKTFITVGIDDLLPDKRSCTFPEHSNTTWCVSWYNNYHIFVTFTKNLENQEHYLQIWSIEHVLKNDPVCWKKYNLTLKIDKNAENFGIRITKNKTLFIHYDIEKFRDKLHKISLKAIEMNCEKIENYVNDIPREVNIDDEILKRRKKENPVAVEKELCCPVCLELYNDPRNLNCGHSLCLNCCNLLEIKIESSNEKKKIIICPICRENTEVPTVGLPKNYCLEEAIVFILNNKNEEILCQSCQLFHRISNSFICLSCNNETQQENLTDFEKYKQFCSSCVLILHRNHSYLSLKEFVKRQTFIFDKKREIDNKIEEITKNFKESIFKTITNSLLSIEKKRFYQTIEKALNQNAIEIDENFNDNETNNFQKNEEQINDIVENFESDIKYLEGEIIENLEEICDEVIDKRERTITIEIYNKLSKVDSV</sequence>
<organism evidence="7 8">
    <name type="scientific">Strongyloides venezuelensis</name>
    <name type="common">Threadworm</name>
    <dbReference type="NCBI Taxonomy" id="75913"/>
    <lineage>
        <taxon>Eukaryota</taxon>
        <taxon>Metazoa</taxon>
        <taxon>Ecdysozoa</taxon>
        <taxon>Nematoda</taxon>
        <taxon>Chromadorea</taxon>
        <taxon>Rhabditida</taxon>
        <taxon>Tylenchina</taxon>
        <taxon>Panagrolaimomorpha</taxon>
        <taxon>Strongyloidoidea</taxon>
        <taxon>Strongyloididae</taxon>
        <taxon>Strongyloides</taxon>
    </lineage>
</organism>
<dbReference type="AlphaFoldDB" id="A0A0K0F7X3"/>
<evidence type="ECO:0000256" key="2">
    <source>
        <dbReference type="ARBA" id="ARBA00022771"/>
    </source>
</evidence>
<evidence type="ECO:0000256" key="5">
    <source>
        <dbReference type="SAM" id="Phobius"/>
    </source>
</evidence>
<name>A0A0K0F7X3_STRVS</name>
<evidence type="ECO:0000256" key="3">
    <source>
        <dbReference type="ARBA" id="ARBA00022833"/>
    </source>
</evidence>
<proteinExistence type="predicted"/>
<evidence type="ECO:0000259" key="6">
    <source>
        <dbReference type="PROSITE" id="PS50089"/>
    </source>
</evidence>
<keyword evidence="3" id="KW-0862">Zinc</keyword>
<reference evidence="8" key="2">
    <citation type="submission" date="2015-08" db="UniProtKB">
        <authorList>
            <consortium name="WormBaseParasite"/>
        </authorList>
    </citation>
    <scope>IDENTIFICATION</scope>
</reference>
<evidence type="ECO:0000256" key="4">
    <source>
        <dbReference type="PROSITE-ProRule" id="PRU00175"/>
    </source>
</evidence>
<feature type="transmembrane region" description="Helical" evidence="5">
    <location>
        <begin position="72"/>
        <end position="91"/>
    </location>
</feature>
<dbReference type="PROSITE" id="PS50089">
    <property type="entry name" value="ZF_RING_2"/>
    <property type="match status" value="1"/>
</dbReference>
<evidence type="ECO:0000313" key="8">
    <source>
        <dbReference type="WBParaSite" id="SVE_0492000.1"/>
    </source>
</evidence>
<dbReference type="InterPro" id="IPR013083">
    <property type="entry name" value="Znf_RING/FYVE/PHD"/>
</dbReference>
<keyword evidence="5" id="KW-1133">Transmembrane helix</keyword>
<evidence type="ECO:0000256" key="1">
    <source>
        <dbReference type="ARBA" id="ARBA00022723"/>
    </source>
</evidence>
<dbReference type="Pfam" id="PF13445">
    <property type="entry name" value="zf-RING_UBOX"/>
    <property type="match status" value="1"/>
</dbReference>
<evidence type="ECO:0000313" key="7">
    <source>
        <dbReference type="Proteomes" id="UP000035680"/>
    </source>
</evidence>
<accession>A0A0K0F7X3</accession>
<keyword evidence="5" id="KW-0812">Transmembrane</keyword>